<dbReference type="InParanoid" id="A0A166MIY2"/>
<evidence type="ECO:0000313" key="1">
    <source>
        <dbReference type="EMBL" id="KZV78083.1"/>
    </source>
</evidence>
<dbReference type="EMBL" id="KV427143">
    <property type="protein sequence ID" value="KZV78083.1"/>
    <property type="molecule type" value="Genomic_DNA"/>
</dbReference>
<reference evidence="1 2" key="1">
    <citation type="journal article" date="2016" name="Mol. Biol. Evol.">
        <title>Comparative Genomics of Early-Diverging Mushroom-Forming Fungi Provides Insights into the Origins of Lignocellulose Decay Capabilities.</title>
        <authorList>
            <person name="Nagy L.G."/>
            <person name="Riley R."/>
            <person name="Tritt A."/>
            <person name="Adam C."/>
            <person name="Daum C."/>
            <person name="Floudas D."/>
            <person name="Sun H."/>
            <person name="Yadav J.S."/>
            <person name="Pangilinan J."/>
            <person name="Larsson K.H."/>
            <person name="Matsuura K."/>
            <person name="Barry K."/>
            <person name="Labutti K."/>
            <person name="Kuo R."/>
            <person name="Ohm R.A."/>
            <person name="Bhattacharya S.S."/>
            <person name="Shirouzu T."/>
            <person name="Yoshinaga Y."/>
            <person name="Martin F.M."/>
            <person name="Grigoriev I.V."/>
            <person name="Hibbett D.S."/>
        </authorList>
    </citation>
    <scope>NUCLEOTIDE SEQUENCE [LARGE SCALE GENOMIC DNA]</scope>
    <source>
        <strain evidence="1 2">HHB12029</strain>
    </source>
</reference>
<sequence length="398" mass="44354">MTRMSVIELIDIPVLSLEDAKLDLVFQSPAPVLHRAVLTVKSLVGIPISYRGSLFSREGAPKLRELILRNYNPCAAPADSALHNVTHLSVTAQMHEVQALALMKAFPRIRDVFIGDFSPSPTVVFPPEIAARLALRIHYFYDRTSIINLACLSHAHLRRVSIGQASAGALPVFFQALDDGDAELSILPSLANNPMPENSMIRLHFGLPDNRQRLVESMEPASWRHELTTLADRGVFRNVRKLSVSRVEALMQSSFAIAGRLHVIAIRPRNPTTVPSPSTPNIMSTLFPKLEEFDLTFPPASRATSMPSCVILEDRNIRALFLHARRIFLRAPPRETYDISWESLCTALLPDVRTTTNAPHAHGIERLELHCIRVDFGDAGSPTTGDERQLYECCTMYN</sequence>
<evidence type="ECO:0008006" key="3">
    <source>
        <dbReference type="Google" id="ProtNLM"/>
    </source>
</evidence>
<accession>A0A166MIY2</accession>
<protein>
    <recommendedName>
        <fullName evidence="3">F-box domain-containing protein</fullName>
    </recommendedName>
</protein>
<keyword evidence="2" id="KW-1185">Reference proteome</keyword>
<dbReference type="Proteomes" id="UP000077266">
    <property type="component" value="Unassembled WGS sequence"/>
</dbReference>
<gene>
    <name evidence="1" type="ORF">EXIGLDRAFT_790273</name>
</gene>
<proteinExistence type="predicted"/>
<organism evidence="1 2">
    <name type="scientific">Exidia glandulosa HHB12029</name>
    <dbReference type="NCBI Taxonomy" id="1314781"/>
    <lineage>
        <taxon>Eukaryota</taxon>
        <taxon>Fungi</taxon>
        <taxon>Dikarya</taxon>
        <taxon>Basidiomycota</taxon>
        <taxon>Agaricomycotina</taxon>
        <taxon>Agaricomycetes</taxon>
        <taxon>Auriculariales</taxon>
        <taxon>Exidiaceae</taxon>
        <taxon>Exidia</taxon>
    </lineage>
</organism>
<evidence type="ECO:0000313" key="2">
    <source>
        <dbReference type="Proteomes" id="UP000077266"/>
    </source>
</evidence>
<name>A0A166MIY2_EXIGL</name>
<dbReference type="AlphaFoldDB" id="A0A166MIY2"/>